<keyword evidence="4" id="KW-1003">Cell membrane</keyword>
<name>A0ABU8J9I1_9GAMM</name>
<evidence type="ECO:0000256" key="8">
    <source>
        <dbReference type="SAM" id="Phobius"/>
    </source>
</evidence>
<sequence length="299" mass="30899">MSALLLLFTCLVLGALVARLARPPAGLATGLNWWVINVALPALVLELIPRLRFDAQLWFPIAAMWVTFGGAWLLFGLLGPRLGWSRGRTGALILVCGLGNTSFMGYPLMQALHGAPGLTLAVVADQLGAFPILASAGIVVASLYAGRTPQPALIVRRIATFPAFLALLVGIAVGALGGWPPVVERVFAPLGATLTPLALFSVGLQFRFHPGERQVAAAGLGLGWKLLLAPLACWVLGTAAGVGGLVLTVGVLQAAMAPMVSATILADEYGLDPPLANTMLGAGIVLSLLSVPLGSVLLR</sequence>
<feature type="transmembrane region" description="Helical" evidence="8">
    <location>
        <begin position="227"/>
        <end position="255"/>
    </location>
</feature>
<dbReference type="PANTHER" id="PTHR36838">
    <property type="entry name" value="AUXIN EFFLUX CARRIER FAMILY PROTEIN"/>
    <property type="match status" value="1"/>
</dbReference>
<accession>A0ABU8J9I1</accession>
<feature type="transmembrane region" description="Helical" evidence="8">
    <location>
        <begin position="275"/>
        <end position="298"/>
    </location>
</feature>
<protein>
    <submittedName>
        <fullName evidence="9">AEC family transporter</fullName>
    </submittedName>
</protein>
<evidence type="ECO:0000313" key="9">
    <source>
        <dbReference type="EMBL" id="MEI7036216.1"/>
    </source>
</evidence>
<dbReference type="Gene3D" id="1.20.1530.20">
    <property type="match status" value="1"/>
</dbReference>
<dbReference type="RefSeq" id="WP_336806820.1">
    <property type="nucleotide sequence ID" value="NZ_JBBBNY010000002.1"/>
</dbReference>
<keyword evidence="6 8" id="KW-1133">Transmembrane helix</keyword>
<reference evidence="9 10" key="1">
    <citation type="journal article" date="2014" name="Int. J. Syst. Evol. Microbiol.">
        <title>Fulvimonas yonginensis sp. nov., isolated from greenhouse soil, and emended description of the genus Fulvimonas.</title>
        <authorList>
            <person name="Ahn J.H."/>
            <person name="Kim S.J."/>
            <person name="Weon H.Y."/>
            <person name="Hong S.B."/>
            <person name="Seok S.J."/>
            <person name="Kwon S.W."/>
        </authorList>
    </citation>
    <scope>NUCLEOTIDE SEQUENCE [LARGE SCALE GENOMIC DNA]</scope>
    <source>
        <strain evidence="9 10">KACC 16952</strain>
    </source>
</reference>
<evidence type="ECO:0000313" key="10">
    <source>
        <dbReference type="Proteomes" id="UP001381174"/>
    </source>
</evidence>
<dbReference type="Pfam" id="PF03547">
    <property type="entry name" value="Mem_trans"/>
    <property type="match status" value="1"/>
</dbReference>
<evidence type="ECO:0000256" key="2">
    <source>
        <dbReference type="ARBA" id="ARBA00010145"/>
    </source>
</evidence>
<evidence type="ECO:0000256" key="4">
    <source>
        <dbReference type="ARBA" id="ARBA00022475"/>
    </source>
</evidence>
<keyword evidence="5 8" id="KW-0812">Transmembrane</keyword>
<evidence type="ECO:0000256" key="3">
    <source>
        <dbReference type="ARBA" id="ARBA00022448"/>
    </source>
</evidence>
<evidence type="ECO:0000256" key="6">
    <source>
        <dbReference type="ARBA" id="ARBA00022989"/>
    </source>
</evidence>
<organism evidence="9 10">
    <name type="scientific">Fulvimonas yonginensis</name>
    <dbReference type="NCBI Taxonomy" id="1495200"/>
    <lineage>
        <taxon>Bacteria</taxon>
        <taxon>Pseudomonadati</taxon>
        <taxon>Pseudomonadota</taxon>
        <taxon>Gammaproteobacteria</taxon>
        <taxon>Lysobacterales</taxon>
        <taxon>Rhodanobacteraceae</taxon>
        <taxon>Fulvimonas</taxon>
    </lineage>
</organism>
<dbReference type="EMBL" id="JBBBNY010000002">
    <property type="protein sequence ID" value="MEI7036216.1"/>
    <property type="molecule type" value="Genomic_DNA"/>
</dbReference>
<dbReference type="Proteomes" id="UP001381174">
    <property type="component" value="Unassembled WGS sequence"/>
</dbReference>
<evidence type="ECO:0000256" key="5">
    <source>
        <dbReference type="ARBA" id="ARBA00022692"/>
    </source>
</evidence>
<feature type="transmembrane region" description="Helical" evidence="8">
    <location>
        <begin position="57"/>
        <end position="78"/>
    </location>
</feature>
<evidence type="ECO:0000256" key="7">
    <source>
        <dbReference type="ARBA" id="ARBA00023136"/>
    </source>
</evidence>
<feature type="transmembrane region" description="Helical" evidence="8">
    <location>
        <begin position="158"/>
        <end position="180"/>
    </location>
</feature>
<keyword evidence="7 8" id="KW-0472">Membrane</keyword>
<dbReference type="PANTHER" id="PTHR36838:SF1">
    <property type="entry name" value="SLR1864 PROTEIN"/>
    <property type="match status" value="1"/>
</dbReference>
<dbReference type="InterPro" id="IPR004776">
    <property type="entry name" value="Mem_transp_PIN-like"/>
</dbReference>
<comment type="caution">
    <text evidence="9">The sequence shown here is derived from an EMBL/GenBank/DDBJ whole genome shotgun (WGS) entry which is preliminary data.</text>
</comment>
<keyword evidence="3" id="KW-0813">Transport</keyword>
<evidence type="ECO:0000256" key="1">
    <source>
        <dbReference type="ARBA" id="ARBA00004651"/>
    </source>
</evidence>
<feature type="transmembrane region" description="Helical" evidence="8">
    <location>
        <begin position="129"/>
        <end position="146"/>
    </location>
</feature>
<proteinExistence type="inferred from homology"/>
<gene>
    <name evidence="9" type="ORF">WAT24_05515</name>
</gene>
<feature type="transmembrane region" description="Helical" evidence="8">
    <location>
        <begin position="90"/>
        <end position="109"/>
    </location>
</feature>
<dbReference type="InterPro" id="IPR038770">
    <property type="entry name" value="Na+/solute_symporter_sf"/>
</dbReference>
<comment type="similarity">
    <text evidence="2">Belongs to the auxin efflux carrier (TC 2.A.69) family.</text>
</comment>
<keyword evidence="10" id="KW-1185">Reference proteome</keyword>
<comment type="subcellular location">
    <subcellularLocation>
        <location evidence="1">Cell membrane</location>
        <topology evidence="1">Multi-pass membrane protein</topology>
    </subcellularLocation>
</comment>